<keyword evidence="1" id="KW-0547">Nucleotide-binding</keyword>
<accession>W1Y2Z4</accession>
<proteinExistence type="predicted"/>
<evidence type="ECO:0000256" key="3">
    <source>
        <dbReference type="ARBA" id="ARBA00022840"/>
    </source>
</evidence>
<protein>
    <submittedName>
        <fullName evidence="5">Urea carboxylase</fullName>
    </submittedName>
</protein>
<evidence type="ECO:0000256" key="1">
    <source>
        <dbReference type="ARBA" id="ARBA00022741"/>
    </source>
</evidence>
<reference evidence="5" key="1">
    <citation type="submission" date="2013-12" db="EMBL/GenBank/DDBJ databases">
        <title>A Varibaculum cambriense genome reconstructed from a premature infant gut community with otherwise low bacterial novelty that shifts toward anaerobic metabolism during the third week of life.</title>
        <authorList>
            <person name="Brown C.T."/>
            <person name="Sharon I."/>
            <person name="Thomas B.C."/>
            <person name="Castelle C.J."/>
            <person name="Morowitz M.J."/>
            <person name="Banfield J.F."/>
        </authorList>
    </citation>
    <scope>NUCLEOTIDE SEQUENCE</scope>
</reference>
<feature type="non-terminal residue" evidence="5">
    <location>
        <position position="1"/>
    </location>
</feature>
<dbReference type="GO" id="GO:0005524">
    <property type="term" value="F:ATP binding"/>
    <property type="evidence" value="ECO:0007669"/>
    <property type="project" value="UniProtKB-KW"/>
</dbReference>
<organism evidence="5">
    <name type="scientific">human gut metagenome</name>
    <dbReference type="NCBI Taxonomy" id="408170"/>
    <lineage>
        <taxon>unclassified sequences</taxon>
        <taxon>metagenomes</taxon>
        <taxon>organismal metagenomes</taxon>
    </lineage>
</organism>
<dbReference type="EMBL" id="AZMM01008853">
    <property type="protein sequence ID" value="ETJ36902.1"/>
    <property type="molecule type" value="Genomic_DNA"/>
</dbReference>
<dbReference type="AlphaFoldDB" id="W1Y2Z4"/>
<keyword evidence="2" id="KW-0378">Hydrolase</keyword>
<keyword evidence="3" id="KW-0067">ATP-binding</keyword>
<dbReference type="InterPro" id="IPR052708">
    <property type="entry name" value="PxpC"/>
</dbReference>
<evidence type="ECO:0000256" key="2">
    <source>
        <dbReference type="ARBA" id="ARBA00022801"/>
    </source>
</evidence>
<feature type="domain" description="Carboxyltransferase" evidence="4">
    <location>
        <begin position="1"/>
        <end position="80"/>
    </location>
</feature>
<evidence type="ECO:0000259" key="4">
    <source>
        <dbReference type="Pfam" id="PF02626"/>
    </source>
</evidence>
<dbReference type="GO" id="GO:0016787">
    <property type="term" value="F:hydrolase activity"/>
    <property type="evidence" value="ECO:0007669"/>
    <property type="project" value="UniProtKB-KW"/>
</dbReference>
<dbReference type="InterPro" id="IPR003778">
    <property type="entry name" value="CT_A_B"/>
</dbReference>
<comment type="caution">
    <text evidence="5">The sequence shown here is derived from an EMBL/GenBank/DDBJ whole genome shotgun (WGS) entry which is preliminary data.</text>
</comment>
<feature type="non-terminal residue" evidence="5">
    <location>
        <position position="81"/>
    </location>
</feature>
<gene>
    <name evidence="5" type="ORF">Q604_UNBC08853G0001</name>
</gene>
<dbReference type="PANTHER" id="PTHR43309:SF5">
    <property type="entry name" value="5-OXOPROLINASE SUBUNIT C"/>
    <property type="match status" value="1"/>
</dbReference>
<sequence length="81" mass="9030">RGYITFGQPLDIPLIADSYSTHTRSKMGGYKGRSLKKDDVIQTIEHPSYKKNIGRASQINLANKDNVIHIIEGPQIASFSE</sequence>
<evidence type="ECO:0000313" key="5">
    <source>
        <dbReference type="EMBL" id="ETJ36902.1"/>
    </source>
</evidence>
<dbReference type="Pfam" id="PF02626">
    <property type="entry name" value="CT_A_B"/>
    <property type="match status" value="1"/>
</dbReference>
<name>W1Y2Z4_9ZZZZ</name>
<dbReference type="PANTHER" id="PTHR43309">
    <property type="entry name" value="5-OXOPROLINASE SUBUNIT C"/>
    <property type="match status" value="1"/>
</dbReference>